<evidence type="ECO:0000259" key="2">
    <source>
        <dbReference type="Pfam" id="PF01471"/>
    </source>
</evidence>
<gene>
    <name evidence="4" type="ORF">GCM10018980_18380</name>
</gene>
<dbReference type="SUPFAM" id="SSF54001">
    <property type="entry name" value="Cysteine proteinases"/>
    <property type="match status" value="1"/>
</dbReference>
<dbReference type="InterPro" id="IPR036366">
    <property type="entry name" value="PGBDSf"/>
</dbReference>
<evidence type="ECO:0000313" key="5">
    <source>
        <dbReference type="Proteomes" id="UP000619355"/>
    </source>
</evidence>
<keyword evidence="1" id="KW-0732">Signal</keyword>
<dbReference type="Gene3D" id="1.10.101.10">
    <property type="entry name" value="PGBD-like superfamily/PGBD"/>
    <property type="match status" value="2"/>
</dbReference>
<dbReference type="Proteomes" id="UP000619355">
    <property type="component" value="Unassembled WGS sequence"/>
</dbReference>
<dbReference type="InterPro" id="IPR038765">
    <property type="entry name" value="Papain-like_cys_pep_sf"/>
</dbReference>
<dbReference type="EMBL" id="BNBF01000004">
    <property type="protein sequence ID" value="GHG42537.1"/>
    <property type="molecule type" value="Genomic_DNA"/>
</dbReference>
<evidence type="ECO:0000259" key="3">
    <source>
        <dbReference type="Pfam" id="PF05257"/>
    </source>
</evidence>
<reference evidence="5" key="1">
    <citation type="journal article" date="2019" name="Int. J. Syst. Evol. Microbiol.">
        <title>The Global Catalogue of Microorganisms (GCM) 10K type strain sequencing project: providing services to taxonomists for standard genome sequencing and annotation.</title>
        <authorList>
            <consortium name="The Broad Institute Genomics Platform"/>
            <consortium name="The Broad Institute Genome Sequencing Center for Infectious Disease"/>
            <person name="Wu L."/>
            <person name="Ma J."/>
        </authorList>
    </citation>
    <scope>NUCLEOTIDE SEQUENCE [LARGE SCALE GENOMIC DNA]</scope>
    <source>
        <strain evidence="5">JCM 4253</strain>
    </source>
</reference>
<dbReference type="Pfam" id="PF01471">
    <property type="entry name" value="PG_binding_1"/>
    <property type="match status" value="2"/>
</dbReference>
<keyword evidence="5" id="KW-1185">Reference proteome</keyword>
<dbReference type="Gene3D" id="3.90.1720.10">
    <property type="entry name" value="endopeptidase domain like (from Nostoc punctiforme)"/>
    <property type="match status" value="1"/>
</dbReference>
<proteinExistence type="predicted"/>
<evidence type="ECO:0000256" key="1">
    <source>
        <dbReference type="SAM" id="SignalP"/>
    </source>
</evidence>
<feature type="domain" description="Peptidoglycan binding-like" evidence="2">
    <location>
        <begin position="122"/>
        <end position="158"/>
    </location>
</feature>
<name>A0A919C1S9_9ACTN</name>
<sequence>MLTNKHATHHPVRRSRRAAIGLLTAAAAVGALAVMPGQASAHTAATARPAATSTQIKVAQRDLNGLAYDAGRVDGVGGPRTKAATQAFQGDRCLDIDGVIGPQTLAGLTSVTKQVQSKAGAPANGDYGAATTNAVKQFQSAHHLTADGIAGERTMKAMGIERLVKSCHTTSALRAKIVNTAKSQIGVTADSHDCVPGKPYSVCDQWCAAFATWVWRESGVDIPFIKFVPSVYDWAVAHHKWVGTSGLATAAPGDLIIFGSAHNRYHIGVVDQVSGRTVRVVSGNTTDPAGSGKHGVYDKTYSLSASVFYGLVRP</sequence>
<feature type="domain" description="Peptidoglycan binding-like" evidence="2">
    <location>
        <begin position="53"/>
        <end position="106"/>
    </location>
</feature>
<organism evidence="4 5">
    <name type="scientific">Streptomyces capoamus</name>
    <dbReference type="NCBI Taxonomy" id="68183"/>
    <lineage>
        <taxon>Bacteria</taxon>
        <taxon>Bacillati</taxon>
        <taxon>Actinomycetota</taxon>
        <taxon>Actinomycetes</taxon>
        <taxon>Kitasatosporales</taxon>
        <taxon>Streptomycetaceae</taxon>
        <taxon>Streptomyces</taxon>
    </lineage>
</organism>
<dbReference type="SUPFAM" id="SSF47090">
    <property type="entry name" value="PGBD-like"/>
    <property type="match status" value="2"/>
</dbReference>
<feature type="domain" description="Peptidase C51" evidence="3">
    <location>
        <begin position="205"/>
        <end position="284"/>
    </location>
</feature>
<feature type="chain" id="PRO_5037517429" evidence="1">
    <location>
        <begin position="42"/>
        <end position="314"/>
    </location>
</feature>
<dbReference type="InterPro" id="IPR007921">
    <property type="entry name" value="CHAP_dom"/>
</dbReference>
<dbReference type="RefSeq" id="WP_189980082.1">
    <property type="nucleotide sequence ID" value="NZ_BNBF01000004.1"/>
</dbReference>
<dbReference type="InterPro" id="IPR036365">
    <property type="entry name" value="PGBD-like_sf"/>
</dbReference>
<dbReference type="Pfam" id="PF05257">
    <property type="entry name" value="CHAP"/>
    <property type="match status" value="1"/>
</dbReference>
<dbReference type="AlphaFoldDB" id="A0A919C1S9"/>
<dbReference type="PROSITE" id="PS51318">
    <property type="entry name" value="TAT"/>
    <property type="match status" value="1"/>
</dbReference>
<comment type="caution">
    <text evidence="4">The sequence shown here is derived from an EMBL/GenBank/DDBJ whole genome shotgun (WGS) entry which is preliminary data.</text>
</comment>
<dbReference type="InterPro" id="IPR006311">
    <property type="entry name" value="TAT_signal"/>
</dbReference>
<accession>A0A919C1S9</accession>
<evidence type="ECO:0000313" key="4">
    <source>
        <dbReference type="EMBL" id="GHG42537.1"/>
    </source>
</evidence>
<dbReference type="InterPro" id="IPR002477">
    <property type="entry name" value="Peptidoglycan-bd-like"/>
</dbReference>
<feature type="signal peptide" evidence="1">
    <location>
        <begin position="1"/>
        <end position="41"/>
    </location>
</feature>
<protein>
    <submittedName>
        <fullName evidence="4">Uncharacterized protein</fullName>
    </submittedName>
</protein>